<evidence type="ECO:0000313" key="2">
    <source>
        <dbReference type="Proteomes" id="UP000234323"/>
    </source>
</evidence>
<protein>
    <submittedName>
        <fullName evidence="1">Uncharacterized protein</fullName>
    </submittedName>
</protein>
<dbReference type="VEuPathDB" id="FungiDB:RhiirA1_391552"/>
<dbReference type="EMBL" id="LLXI01000605">
    <property type="protein sequence ID" value="PKY48117.1"/>
    <property type="molecule type" value="Genomic_DNA"/>
</dbReference>
<dbReference type="AlphaFoldDB" id="A0A2I1GNF9"/>
<name>A0A2I1GNF9_9GLOM</name>
<gene>
    <name evidence="1" type="ORF">RhiirA4_463599</name>
</gene>
<evidence type="ECO:0000313" key="1">
    <source>
        <dbReference type="EMBL" id="PKY48117.1"/>
    </source>
</evidence>
<dbReference type="Proteomes" id="UP000234323">
    <property type="component" value="Unassembled WGS sequence"/>
</dbReference>
<sequence>MDLKAQLDMQDVKSLLNLFGDEKFFVLFQRTLEVYRSTSITGVSQTLEEIDFKIHKRLSNLESPYSEEFEQLGTVNNFVEELQKELRTHQTTTYSSNQVLAQPDDHSIEIEILEESKHQSPVVPPVTQTKLNVQAQPYTPRGKKRVTYAKVAASSGSGKWCQVIAFKIKTQKKYVTVTMSIDFNEWAMRNWNNGVWTAPFGGIPVRWFPAS</sequence>
<accession>A0A2I1GNF9</accession>
<reference evidence="1 2" key="1">
    <citation type="submission" date="2015-10" db="EMBL/GenBank/DDBJ databases">
        <title>Genome analyses suggest a sexual origin of heterokaryosis in a supposedly ancient asexual fungus.</title>
        <authorList>
            <person name="Ropars J."/>
            <person name="Sedzielewska K."/>
            <person name="Noel J."/>
            <person name="Charron P."/>
            <person name="Farinelli L."/>
            <person name="Marton T."/>
            <person name="Kruger M."/>
            <person name="Pelin A."/>
            <person name="Brachmann A."/>
            <person name="Corradi N."/>
        </authorList>
    </citation>
    <scope>NUCLEOTIDE SEQUENCE [LARGE SCALE GENOMIC DNA]</scope>
    <source>
        <strain evidence="1 2">A4</strain>
    </source>
</reference>
<organism evidence="1 2">
    <name type="scientific">Rhizophagus irregularis</name>
    <dbReference type="NCBI Taxonomy" id="588596"/>
    <lineage>
        <taxon>Eukaryota</taxon>
        <taxon>Fungi</taxon>
        <taxon>Fungi incertae sedis</taxon>
        <taxon>Mucoromycota</taxon>
        <taxon>Glomeromycotina</taxon>
        <taxon>Glomeromycetes</taxon>
        <taxon>Glomerales</taxon>
        <taxon>Glomeraceae</taxon>
        <taxon>Rhizophagus</taxon>
    </lineage>
</organism>
<keyword evidence="2" id="KW-1185">Reference proteome</keyword>
<proteinExistence type="predicted"/>
<comment type="caution">
    <text evidence="1">The sequence shown here is derived from an EMBL/GenBank/DDBJ whole genome shotgun (WGS) entry which is preliminary data.</text>
</comment>